<dbReference type="EMBL" id="DS233815">
    <property type="protein sequence ID" value="EDS31845.1"/>
    <property type="molecule type" value="Genomic_DNA"/>
</dbReference>
<evidence type="ECO:0000313" key="1">
    <source>
        <dbReference type="EMBL" id="EDS31845.1"/>
    </source>
</evidence>
<evidence type="ECO:0000313" key="2">
    <source>
        <dbReference type="EnsemblMetazoa" id="CPIJ019544-PA"/>
    </source>
</evidence>
<dbReference type="InParanoid" id="B0XKF4"/>
<dbReference type="AlphaFoldDB" id="B0XKF4"/>
<gene>
    <name evidence="2" type="primary">6054162</name>
    <name evidence="1" type="ORF">CpipJ_CPIJ019544</name>
</gene>
<dbReference type="VEuPathDB" id="VectorBase:CPIJ019544"/>
<reference evidence="1" key="1">
    <citation type="submission" date="2007-03" db="EMBL/GenBank/DDBJ databases">
        <title>Annotation of Culex pipiens quinquefasciatus.</title>
        <authorList>
            <consortium name="The Broad Institute Genome Sequencing Platform"/>
            <person name="Atkinson P.W."/>
            <person name="Hemingway J."/>
            <person name="Christensen B.M."/>
            <person name="Higgs S."/>
            <person name="Kodira C."/>
            <person name="Hannick L."/>
            <person name="Megy K."/>
            <person name="O'Leary S."/>
            <person name="Pearson M."/>
            <person name="Haas B.J."/>
            <person name="Mauceli E."/>
            <person name="Wortman J.R."/>
            <person name="Lee N.H."/>
            <person name="Guigo R."/>
            <person name="Stanke M."/>
            <person name="Alvarado L."/>
            <person name="Amedeo P."/>
            <person name="Antoine C.H."/>
            <person name="Arensburger P."/>
            <person name="Bidwell S.L."/>
            <person name="Crawford M."/>
            <person name="Camaro F."/>
            <person name="Devon K."/>
            <person name="Engels R."/>
            <person name="Hammond M."/>
            <person name="Howarth C."/>
            <person name="Koehrsen M."/>
            <person name="Lawson D."/>
            <person name="Montgomery P."/>
            <person name="Nene V."/>
            <person name="Nusbaum C."/>
            <person name="Puiu D."/>
            <person name="Romero-Severson J."/>
            <person name="Severson D.W."/>
            <person name="Shumway M."/>
            <person name="Sisk P."/>
            <person name="Stolte C."/>
            <person name="Zeng Q."/>
            <person name="Eisenstadt E."/>
            <person name="Fraser-Liggett C."/>
            <person name="Strausberg R."/>
            <person name="Galagan J."/>
            <person name="Birren B."/>
            <person name="Collins F.H."/>
        </authorList>
    </citation>
    <scope>NUCLEOTIDE SEQUENCE [LARGE SCALE GENOMIC DNA]</scope>
    <source>
        <strain evidence="1">JHB</strain>
    </source>
</reference>
<dbReference type="KEGG" id="cqu:CpipJ_CPIJ019544"/>
<accession>B0XKF4</accession>
<reference evidence="2" key="2">
    <citation type="submission" date="2021-02" db="UniProtKB">
        <authorList>
            <consortium name="EnsemblMetazoa"/>
        </authorList>
    </citation>
    <scope>IDENTIFICATION</scope>
    <source>
        <strain evidence="2">JHB</strain>
    </source>
</reference>
<keyword evidence="3" id="KW-1185">Reference proteome</keyword>
<sequence length="68" mass="8467">MHRTQVTNEAEKMHLKILMQNQIFMDLLLIRRFSRNLFRRHRGRNLYDRMLNEFYRSNLGSNQIRGMR</sequence>
<proteinExistence type="predicted"/>
<dbReference type="Proteomes" id="UP000002320">
    <property type="component" value="Unassembled WGS sequence"/>
</dbReference>
<evidence type="ECO:0000313" key="3">
    <source>
        <dbReference type="Proteomes" id="UP000002320"/>
    </source>
</evidence>
<dbReference type="EnsemblMetazoa" id="CPIJ019544-RA">
    <property type="protein sequence ID" value="CPIJ019544-PA"/>
    <property type="gene ID" value="CPIJ019544"/>
</dbReference>
<organism>
    <name type="scientific">Culex quinquefasciatus</name>
    <name type="common">Southern house mosquito</name>
    <name type="synonym">Culex pungens</name>
    <dbReference type="NCBI Taxonomy" id="7176"/>
    <lineage>
        <taxon>Eukaryota</taxon>
        <taxon>Metazoa</taxon>
        <taxon>Ecdysozoa</taxon>
        <taxon>Arthropoda</taxon>
        <taxon>Hexapoda</taxon>
        <taxon>Insecta</taxon>
        <taxon>Pterygota</taxon>
        <taxon>Neoptera</taxon>
        <taxon>Endopterygota</taxon>
        <taxon>Diptera</taxon>
        <taxon>Nematocera</taxon>
        <taxon>Culicoidea</taxon>
        <taxon>Culicidae</taxon>
        <taxon>Culicinae</taxon>
        <taxon>Culicini</taxon>
        <taxon>Culex</taxon>
        <taxon>Culex</taxon>
    </lineage>
</organism>
<name>B0XKF4_CULQU</name>
<dbReference type="HOGENOM" id="CLU_2796489_0_0_1"/>
<protein>
    <submittedName>
        <fullName evidence="1 2">Uncharacterized protein</fullName>
    </submittedName>
</protein>